<dbReference type="GO" id="GO:0006646">
    <property type="term" value="P:phosphatidylethanolamine biosynthetic process"/>
    <property type="evidence" value="ECO:0007669"/>
    <property type="project" value="TreeGrafter"/>
</dbReference>
<dbReference type="Proteomes" id="UP000284706">
    <property type="component" value="Unassembled WGS sequence"/>
</dbReference>
<proteinExistence type="predicted"/>
<keyword evidence="5" id="KW-1185">Reference proteome</keyword>
<dbReference type="OrthoDB" id="5973539at2759"/>
<dbReference type="Pfam" id="PF02666">
    <property type="entry name" value="PS_Dcarbxylase"/>
    <property type="match status" value="1"/>
</dbReference>
<dbReference type="PANTHER" id="PTHR10067:SF9">
    <property type="entry name" value="PHOSPHATIDYLSERINE DECARBOXYLASE FAMILY PROTEIN (AFU_ORTHOLOGUE AFUA_7G01730)"/>
    <property type="match status" value="1"/>
</dbReference>
<comment type="caution">
    <text evidence="4">The sequence shown here is derived from an EMBL/GenBank/DDBJ whole genome shotgun (WGS) entry which is preliminary data.</text>
</comment>
<dbReference type="SMR" id="A0A409VX82"/>
<dbReference type="STRING" id="231916.A0A409VX82"/>
<dbReference type="InterPro" id="IPR022237">
    <property type="entry name" value="PsiD-like"/>
</dbReference>
<dbReference type="PANTHER" id="PTHR10067">
    <property type="entry name" value="PHOSPHATIDYLSERINE DECARBOXYLASE"/>
    <property type="match status" value="1"/>
</dbReference>
<evidence type="ECO:0000259" key="3">
    <source>
        <dbReference type="Pfam" id="PF12588"/>
    </source>
</evidence>
<keyword evidence="2" id="KW-0456">Lyase</keyword>
<sequence length="430" mass="48484">MAKTLRPTAQAFRELGWLPASDGVYNKFMKDLTNRASNENHLCHVALLQPIQDFKTFIENDPVVYQEFVCMFEGIEESPRNYHELCNMFNEIFRRAPYYGDLGPPVYMAMAKIMNTRAGFSAFTRESLNFHFKRLFDTWGLFLSSPASRDVLVADKFDSKHYGWFSEPAKAAMMAQYDGRTFEQVFICDETAPYHGFKSYDDFFNRKFRAMDIDRPVVGGIANTTLIGSPCEALSYNVSDDVHSLETLYFKGEGYSLRHLLHDDPSTEQFEHGSIIQGFLNITGYHRWHAPVSGTIMKIVDVPGTYFAQAPSTIGDPFPVNDYDPQAPYLRSLAYFSNIAARQIIFIQADNEDIGLIYLILIGMTEVSTCEALVCPGQHVERGDDLGMFHFGGSSFALGLRKNSKAAILEELKTQGTVIKVNDVIAAVQA</sequence>
<dbReference type="InParanoid" id="A0A409VX82"/>
<evidence type="ECO:0000256" key="2">
    <source>
        <dbReference type="ARBA" id="ARBA00023239"/>
    </source>
</evidence>
<name>A0A409VX82_9AGAR</name>
<dbReference type="InterPro" id="IPR003817">
    <property type="entry name" value="PS_Dcarbxylase"/>
</dbReference>
<dbReference type="Pfam" id="PF12588">
    <property type="entry name" value="PSDC"/>
    <property type="match status" value="1"/>
</dbReference>
<organism evidence="4 5">
    <name type="scientific">Gymnopilus dilepis</name>
    <dbReference type="NCBI Taxonomy" id="231916"/>
    <lineage>
        <taxon>Eukaryota</taxon>
        <taxon>Fungi</taxon>
        <taxon>Dikarya</taxon>
        <taxon>Basidiomycota</taxon>
        <taxon>Agaricomycotina</taxon>
        <taxon>Agaricomycetes</taxon>
        <taxon>Agaricomycetidae</taxon>
        <taxon>Agaricales</taxon>
        <taxon>Agaricineae</taxon>
        <taxon>Hymenogastraceae</taxon>
        <taxon>Gymnopilus</taxon>
    </lineage>
</organism>
<dbReference type="GO" id="GO:0004609">
    <property type="term" value="F:phosphatidylserine decarboxylase activity"/>
    <property type="evidence" value="ECO:0007669"/>
    <property type="project" value="InterPro"/>
</dbReference>
<keyword evidence="1" id="KW-0210">Decarboxylase</keyword>
<reference evidence="4 5" key="1">
    <citation type="journal article" date="2018" name="Evol. Lett.">
        <title>Horizontal gene cluster transfer increased hallucinogenic mushroom diversity.</title>
        <authorList>
            <person name="Reynolds H.T."/>
            <person name="Vijayakumar V."/>
            <person name="Gluck-Thaler E."/>
            <person name="Korotkin H.B."/>
            <person name="Matheny P.B."/>
            <person name="Slot J.C."/>
        </authorList>
    </citation>
    <scope>NUCLEOTIDE SEQUENCE [LARGE SCALE GENOMIC DNA]</scope>
    <source>
        <strain evidence="4 5">SRW20</strain>
    </source>
</reference>
<gene>
    <name evidence="4" type="ORF">CVT26_014063</name>
</gene>
<protein>
    <submittedName>
        <fullName evidence="4">Putative Tryptophan decarboxylase (PsiD)</fullName>
    </submittedName>
</protein>
<dbReference type="GO" id="GO:0005739">
    <property type="term" value="C:mitochondrion"/>
    <property type="evidence" value="ECO:0007669"/>
    <property type="project" value="TreeGrafter"/>
</dbReference>
<evidence type="ECO:0000256" key="1">
    <source>
        <dbReference type="ARBA" id="ARBA00022793"/>
    </source>
</evidence>
<dbReference type="AlphaFoldDB" id="A0A409VX82"/>
<dbReference type="EMBL" id="NHYE01005524">
    <property type="protein sequence ID" value="PPQ70875.1"/>
    <property type="molecule type" value="Genomic_DNA"/>
</dbReference>
<accession>A0A409VX82</accession>
<feature type="domain" description="L-tryptophan decarboxylase PsiD-like" evidence="3">
    <location>
        <begin position="49"/>
        <end position="173"/>
    </location>
</feature>
<evidence type="ECO:0000313" key="5">
    <source>
        <dbReference type="Proteomes" id="UP000284706"/>
    </source>
</evidence>
<evidence type="ECO:0000313" key="4">
    <source>
        <dbReference type="EMBL" id="PPQ70875.1"/>
    </source>
</evidence>